<proteinExistence type="predicted"/>
<evidence type="ECO:0000313" key="2">
    <source>
        <dbReference type="WBParaSite" id="L893_g26141.t1"/>
    </source>
</evidence>
<dbReference type="WBParaSite" id="L893_g26141.t1">
    <property type="protein sequence ID" value="L893_g26141.t1"/>
    <property type="gene ID" value="L893_g26141"/>
</dbReference>
<protein>
    <submittedName>
        <fullName evidence="2">Secreted protein</fullName>
    </submittedName>
</protein>
<reference evidence="2" key="1">
    <citation type="submission" date="2016-11" db="UniProtKB">
        <authorList>
            <consortium name="WormBaseParasite"/>
        </authorList>
    </citation>
    <scope>IDENTIFICATION</scope>
</reference>
<evidence type="ECO:0000313" key="1">
    <source>
        <dbReference type="Proteomes" id="UP000095287"/>
    </source>
</evidence>
<keyword evidence="1" id="KW-1185">Reference proteome</keyword>
<dbReference type="Proteomes" id="UP000095287">
    <property type="component" value="Unplaced"/>
</dbReference>
<accession>A0A1I7ZFY0</accession>
<dbReference type="AlphaFoldDB" id="A0A1I7ZFY0"/>
<sequence length="77" mass="9013">MSISSSAITFVFVHSFIRFAYVEDIVYDERFKNQSFIPVNSIQSLKQNFKIILRHLRRLHRNLTISDTPGYMNNCSG</sequence>
<name>A0A1I7ZFY0_9BILA</name>
<organism evidence="1 2">
    <name type="scientific">Steinernema glaseri</name>
    <dbReference type="NCBI Taxonomy" id="37863"/>
    <lineage>
        <taxon>Eukaryota</taxon>
        <taxon>Metazoa</taxon>
        <taxon>Ecdysozoa</taxon>
        <taxon>Nematoda</taxon>
        <taxon>Chromadorea</taxon>
        <taxon>Rhabditida</taxon>
        <taxon>Tylenchina</taxon>
        <taxon>Panagrolaimomorpha</taxon>
        <taxon>Strongyloidoidea</taxon>
        <taxon>Steinernematidae</taxon>
        <taxon>Steinernema</taxon>
    </lineage>
</organism>